<keyword evidence="5 7" id="KW-1133">Transmembrane helix</keyword>
<evidence type="ECO:0000256" key="5">
    <source>
        <dbReference type="ARBA" id="ARBA00022989"/>
    </source>
</evidence>
<feature type="transmembrane region" description="Helical" evidence="7">
    <location>
        <begin position="117"/>
        <end position="138"/>
    </location>
</feature>
<dbReference type="InterPro" id="IPR003362">
    <property type="entry name" value="Bact_transf"/>
</dbReference>
<accession>A0ABS2CQC2</accession>
<dbReference type="GO" id="GO:0016740">
    <property type="term" value="F:transferase activity"/>
    <property type="evidence" value="ECO:0007669"/>
    <property type="project" value="UniProtKB-KW"/>
</dbReference>
<keyword evidence="3 9" id="KW-0808">Transferase</keyword>
<comment type="subcellular location">
    <subcellularLocation>
        <location evidence="1">Membrane</location>
        <topology evidence="1">Multi-pass membrane protein</topology>
    </subcellularLocation>
</comment>
<feature type="transmembrane region" description="Helical" evidence="7">
    <location>
        <begin position="322"/>
        <end position="342"/>
    </location>
</feature>
<evidence type="ECO:0000256" key="6">
    <source>
        <dbReference type="ARBA" id="ARBA00023136"/>
    </source>
</evidence>
<dbReference type="InterPro" id="IPR017475">
    <property type="entry name" value="EPS_sugar_tfrase"/>
</dbReference>
<evidence type="ECO:0000256" key="4">
    <source>
        <dbReference type="ARBA" id="ARBA00022692"/>
    </source>
</evidence>
<organism evidence="9 10">
    <name type="scientific">Phycicoccus sonneratiae</name>
    <dbReference type="NCBI Taxonomy" id="2807628"/>
    <lineage>
        <taxon>Bacteria</taxon>
        <taxon>Bacillati</taxon>
        <taxon>Actinomycetota</taxon>
        <taxon>Actinomycetes</taxon>
        <taxon>Micrococcales</taxon>
        <taxon>Intrasporangiaceae</taxon>
        <taxon>Phycicoccus</taxon>
    </lineage>
</organism>
<protein>
    <submittedName>
        <fullName evidence="9">Sugar transferase</fullName>
    </submittedName>
</protein>
<dbReference type="PANTHER" id="PTHR30576">
    <property type="entry name" value="COLANIC BIOSYNTHESIS UDP-GLUCOSE LIPID CARRIER TRANSFERASE"/>
    <property type="match status" value="1"/>
</dbReference>
<reference evidence="9" key="1">
    <citation type="submission" date="2021-02" db="EMBL/GenBank/DDBJ databases">
        <title>Phycicoccus sp. MQZ13P-5T, whole genome shotgun sequence.</title>
        <authorList>
            <person name="Tuo L."/>
        </authorList>
    </citation>
    <scope>NUCLEOTIDE SEQUENCE</scope>
    <source>
        <strain evidence="9">MQZ13P-5</strain>
    </source>
</reference>
<dbReference type="NCBIfam" id="TIGR03025">
    <property type="entry name" value="EPS_sugtrans"/>
    <property type="match status" value="1"/>
</dbReference>
<dbReference type="EMBL" id="JAFDVD010000021">
    <property type="protein sequence ID" value="MBM6402087.1"/>
    <property type="molecule type" value="Genomic_DNA"/>
</dbReference>
<gene>
    <name evidence="9" type="ORF">JQN70_16940</name>
</gene>
<feature type="transmembrane region" description="Helical" evidence="7">
    <location>
        <begin position="144"/>
        <end position="163"/>
    </location>
</feature>
<keyword evidence="10" id="KW-1185">Reference proteome</keyword>
<dbReference type="PANTHER" id="PTHR30576:SF10">
    <property type="entry name" value="SLL5057 PROTEIN"/>
    <property type="match status" value="1"/>
</dbReference>
<evidence type="ECO:0000313" key="9">
    <source>
        <dbReference type="EMBL" id="MBM6402087.1"/>
    </source>
</evidence>
<feature type="domain" description="Bacterial sugar transferase" evidence="8">
    <location>
        <begin position="316"/>
        <end position="503"/>
    </location>
</feature>
<keyword evidence="6 7" id="KW-0472">Membrane</keyword>
<evidence type="ECO:0000256" key="2">
    <source>
        <dbReference type="ARBA" id="ARBA00006464"/>
    </source>
</evidence>
<keyword evidence="4 7" id="KW-0812">Transmembrane</keyword>
<sequence>MSIAQGTGARPWVTPRGAAHIDLASYGHAPVKSGLSTWEKAHRRSVIAVDAMAAVFGALVGLAGRDALFGDRLGLWGSTDTVRLTLLVAAFAWIGLLARNGAYASRFVGAGSEEYRAVTRSAVGLVAAVGFASFALQLEFSRGVLLLSVPAMTLTTLLGRYAVRRRLARQRLAGRHLRPTLVVGDARAALDVAHRIEDDPATTGMQVAAICVSDLHDPVLATDNGTDFPVLGTEAATLDVVDRLGVAAVAVASSPTISGHALRRLGWALEQRDVDLLVAPGVVEVAGPRLTMRRAAGLPMLHVERPVQSGWRYATKLLADRVLGATALLLLSPVLLTVALLVRRDSPGPAFFRQDRVGEGGHVFSMYKFRTMVVDAEARLAALAEQSEGNDVLFKMRRDPRITRIGEVLRRFSLDELPQLVNVVRGEMSLVGPRPPLAAEVDRYESDAVRRLRVRPGMTGLWQVSGRSDLSWMDSVRLDLWYVDNWSLALDGQILLRTVQAVVRGRGAY</sequence>
<evidence type="ECO:0000259" key="8">
    <source>
        <dbReference type="Pfam" id="PF02397"/>
    </source>
</evidence>
<evidence type="ECO:0000256" key="3">
    <source>
        <dbReference type="ARBA" id="ARBA00022679"/>
    </source>
</evidence>
<evidence type="ECO:0000256" key="1">
    <source>
        <dbReference type="ARBA" id="ARBA00004141"/>
    </source>
</evidence>
<comment type="similarity">
    <text evidence="2">Belongs to the bacterial sugar transferase family.</text>
</comment>
<comment type="caution">
    <text evidence="9">The sequence shown here is derived from an EMBL/GenBank/DDBJ whole genome shotgun (WGS) entry which is preliminary data.</text>
</comment>
<dbReference type="Proteomes" id="UP001430172">
    <property type="component" value="Unassembled WGS sequence"/>
</dbReference>
<evidence type="ECO:0000313" key="10">
    <source>
        <dbReference type="Proteomes" id="UP001430172"/>
    </source>
</evidence>
<name>A0ABS2CQC2_9MICO</name>
<dbReference type="Pfam" id="PF13727">
    <property type="entry name" value="CoA_binding_3"/>
    <property type="match status" value="1"/>
</dbReference>
<evidence type="ECO:0000256" key="7">
    <source>
        <dbReference type="SAM" id="Phobius"/>
    </source>
</evidence>
<dbReference type="RefSeq" id="WP_204132558.1">
    <property type="nucleotide sequence ID" value="NZ_JAFDVD010000021.1"/>
</dbReference>
<proteinExistence type="inferred from homology"/>
<dbReference type="Pfam" id="PF02397">
    <property type="entry name" value="Bac_transf"/>
    <property type="match status" value="1"/>
</dbReference>
<feature type="transmembrane region" description="Helical" evidence="7">
    <location>
        <begin position="84"/>
        <end position="105"/>
    </location>
</feature>
<feature type="transmembrane region" description="Helical" evidence="7">
    <location>
        <begin position="46"/>
        <end position="64"/>
    </location>
</feature>